<feature type="transmembrane region" description="Helical" evidence="6">
    <location>
        <begin position="12"/>
        <end position="31"/>
    </location>
</feature>
<feature type="transmembrane region" description="Helical" evidence="6">
    <location>
        <begin position="148"/>
        <end position="173"/>
    </location>
</feature>
<keyword evidence="5 6" id="KW-0472">Membrane</keyword>
<feature type="transmembrane region" description="Helical" evidence="6">
    <location>
        <begin position="91"/>
        <end position="111"/>
    </location>
</feature>
<evidence type="ECO:0000256" key="6">
    <source>
        <dbReference type="SAM" id="Phobius"/>
    </source>
</evidence>
<feature type="transmembrane region" description="Helical" evidence="6">
    <location>
        <begin position="203"/>
        <end position="223"/>
    </location>
</feature>
<dbReference type="PANTHER" id="PTHR30294:SF29">
    <property type="entry name" value="MULTIDRUG ABC TRANSPORTER PERMEASE YBHS-RELATED"/>
    <property type="match status" value="1"/>
</dbReference>
<evidence type="ECO:0000256" key="1">
    <source>
        <dbReference type="ARBA" id="ARBA00004651"/>
    </source>
</evidence>
<evidence type="ECO:0000256" key="5">
    <source>
        <dbReference type="ARBA" id="ARBA00023136"/>
    </source>
</evidence>
<feature type="domain" description="ABC-type uncharacterised transport system" evidence="7">
    <location>
        <begin position="402"/>
        <end position="659"/>
    </location>
</feature>
<evidence type="ECO:0000259" key="8">
    <source>
        <dbReference type="Pfam" id="PF23357"/>
    </source>
</evidence>
<feature type="transmembrane region" description="Helical" evidence="6">
    <location>
        <begin position="694"/>
        <end position="713"/>
    </location>
</feature>
<reference evidence="9" key="1">
    <citation type="submission" date="2018-05" db="EMBL/GenBank/DDBJ databases">
        <authorList>
            <person name="Lanie J.A."/>
            <person name="Ng W.-L."/>
            <person name="Kazmierczak K.M."/>
            <person name="Andrzejewski T.M."/>
            <person name="Davidsen T.M."/>
            <person name="Wayne K.J."/>
            <person name="Tettelin H."/>
            <person name="Glass J.I."/>
            <person name="Rusch D."/>
            <person name="Podicherti R."/>
            <person name="Tsui H.-C.T."/>
            <person name="Winkler M.E."/>
        </authorList>
    </citation>
    <scope>NUCLEOTIDE SEQUENCE</scope>
</reference>
<keyword evidence="4 6" id="KW-1133">Transmembrane helix</keyword>
<dbReference type="Pfam" id="PF09822">
    <property type="entry name" value="ABC_transp_aux"/>
    <property type="match status" value="1"/>
</dbReference>
<dbReference type="AlphaFoldDB" id="A0A381QAP5"/>
<feature type="transmembrane region" description="Helical" evidence="6">
    <location>
        <begin position="123"/>
        <end position="141"/>
    </location>
</feature>
<feature type="domain" description="DUF7088" evidence="8">
    <location>
        <begin position="266"/>
        <end position="368"/>
    </location>
</feature>
<organism evidence="9">
    <name type="scientific">marine metagenome</name>
    <dbReference type="NCBI Taxonomy" id="408172"/>
    <lineage>
        <taxon>unclassified sequences</taxon>
        <taxon>metagenomes</taxon>
        <taxon>ecological metagenomes</taxon>
    </lineage>
</organism>
<protein>
    <submittedName>
        <fullName evidence="9">Uncharacterized protein</fullName>
    </submittedName>
</protein>
<comment type="subcellular location">
    <subcellularLocation>
        <location evidence="1">Cell membrane</location>
        <topology evidence="1">Multi-pass membrane protein</topology>
    </subcellularLocation>
</comment>
<evidence type="ECO:0000256" key="2">
    <source>
        <dbReference type="ARBA" id="ARBA00022475"/>
    </source>
</evidence>
<dbReference type="Pfam" id="PF12679">
    <property type="entry name" value="ABC2_membrane_2"/>
    <property type="match status" value="1"/>
</dbReference>
<evidence type="ECO:0000256" key="3">
    <source>
        <dbReference type="ARBA" id="ARBA00022692"/>
    </source>
</evidence>
<evidence type="ECO:0000259" key="7">
    <source>
        <dbReference type="Pfam" id="PF09822"/>
    </source>
</evidence>
<dbReference type="InterPro" id="IPR055396">
    <property type="entry name" value="DUF7088"/>
</dbReference>
<name>A0A381QAP5_9ZZZZ</name>
<accession>A0A381QAP5</accession>
<sequence>VRGYFDQPTAYVLVVAFLGISLFLGFRNMYASNLASMRPLFDLLPILFAVFVPAATMRTLAEERRGGTLEWLMAQPISEAEVIAGKFLGNWIFVLIALAGTVPTAIGMLMASEADPGIVTAQYVGAALLAGQLVAIGIWASSMTRNQITAFIIAAALSFVLFLIGVPVVQIGLPPALSGALARLSVVSHFENVARGVVDLRDVLYFVSTTALFLVLAVGAVSRERLSHLRPEFKRLRLGSAVFIVLVLMANLLGSYIRGRLDLTAENLYTLSEGTEDLLGEIDDVVQIKLYASAELPPEIQIQLRDVRDLLADMRAASGGGVVVSELNPDDDEDAASEASAFGVFPIEFNVLRDDEFQIRRGYYGLAMTYADDEEVMPLITRTDDLEFRLASAIYRMTTEARPKVNFVEGFDTKGLDDIPGLRESLGDRYEISSVAIAGESGSVISGDSTAVLIVAGPTATLDSLAVQRIEEYVDQGGAALLLMESILLNPQTPNPLPVRSGLESMLSDRGVELSGSLVADLQSSENVSMGRQGLFNVIAPYPLWPIAIPASDHAITSGINAVTFAWAAQLEITDTTRVTPLWQTTPSGIIRAPMESIAPDQEWAATPDQLGVRTLAVALTPDEGETRGRIIIVGDATFTEFQFLQGNPSNLIFLANTIDWLAQDESLIRIRSQDRTPPTFVFTSDYGKLMLKWVNLVGIPLLFVLIGVYRVTGRKRRAESRWKEVVA</sequence>
<dbReference type="InterPro" id="IPR019196">
    <property type="entry name" value="ABC_transp_unknown"/>
</dbReference>
<dbReference type="Pfam" id="PF23357">
    <property type="entry name" value="DUF7088"/>
    <property type="match status" value="1"/>
</dbReference>
<proteinExistence type="predicted"/>
<keyword evidence="3 6" id="KW-0812">Transmembrane</keyword>
<dbReference type="EMBL" id="UINC01001265">
    <property type="protein sequence ID" value="SUZ76100.1"/>
    <property type="molecule type" value="Genomic_DNA"/>
</dbReference>
<evidence type="ECO:0000256" key="4">
    <source>
        <dbReference type="ARBA" id="ARBA00022989"/>
    </source>
</evidence>
<dbReference type="InterPro" id="IPR051449">
    <property type="entry name" value="ABC-2_transporter_component"/>
</dbReference>
<gene>
    <name evidence="9" type="ORF">METZ01_LOCUS28954</name>
</gene>
<dbReference type="GO" id="GO:0140359">
    <property type="term" value="F:ABC-type transporter activity"/>
    <property type="evidence" value="ECO:0007669"/>
    <property type="project" value="InterPro"/>
</dbReference>
<dbReference type="GO" id="GO:0005886">
    <property type="term" value="C:plasma membrane"/>
    <property type="evidence" value="ECO:0007669"/>
    <property type="project" value="UniProtKB-SubCell"/>
</dbReference>
<evidence type="ECO:0000313" key="9">
    <source>
        <dbReference type="EMBL" id="SUZ76100.1"/>
    </source>
</evidence>
<keyword evidence="2" id="KW-1003">Cell membrane</keyword>
<dbReference type="PANTHER" id="PTHR30294">
    <property type="entry name" value="MEMBRANE COMPONENT OF ABC TRANSPORTER YHHJ-RELATED"/>
    <property type="match status" value="1"/>
</dbReference>
<feature type="non-terminal residue" evidence="9">
    <location>
        <position position="1"/>
    </location>
</feature>
<feature type="transmembrane region" description="Helical" evidence="6">
    <location>
        <begin position="235"/>
        <end position="257"/>
    </location>
</feature>